<organism evidence="1 2">
    <name type="scientific">Natronospira elongata</name>
    <dbReference type="NCBI Taxonomy" id="3110268"/>
    <lineage>
        <taxon>Bacteria</taxon>
        <taxon>Pseudomonadati</taxon>
        <taxon>Pseudomonadota</taxon>
        <taxon>Gammaproteobacteria</taxon>
        <taxon>Natronospirales</taxon>
        <taxon>Natronospiraceae</taxon>
        <taxon>Natronospira</taxon>
    </lineage>
</organism>
<proteinExistence type="predicted"/>
<dbReference type="Pfam" id="PF06097">
    <property type="entry name" value="DUF945"/>
    <property type="match status" value="1"/>
</dbReference>
<dbReference type="AlphaFoldDB" id="A0AAP6MMA3"/>
<keyword evidence="2" id="KW-1185">Reference proteome</keyword>
<reference evidence="1 2" key="1">
    <citation type="submission" date="2023-12" db="EMBL/GenBank/DDBJ databases">
        <title>Whole-genome sequencing of halo(alkali)philic microorganisms from hypersaline lakes.</title>
        <authorList>
            <person name="Sorokin D.Y."/>
            <person name="Merkel A.Y."/>
            <person name="Messina E."/>
            <person name="Yakimov M."/>
        </authorList>
    </citation>
    <scope>NUCLEOTIDE SEQUENCE [LARGE SCALE GENOMIC DNA]</scope>
    <source>
        <strain evidence="1 2">AB-CW1</strain>
    </source>
</reference>
<dbReference type="InterPro" id="IPR010352">
    <property type="entry name" value="DUF945"/>
</dbReference>
<name>A0AAP6MMA3_9GAMM</name>
<dbReference type="RefSeq" id="WP_346050655.1">
    <property type="nucleotide sequence ID" value="NZ_JAYGII010000005.1"/>
</dbReference>
<sequence length="475" mass="52469">MAKGKSKSQKKLRRMGIGLLLVLLLVVLVLPAGVGMMAEGRYKQMWSAMFAAEPGFSAQVTDFERGWFSSTARVSLQVDDAFLGELIQEMGWADEQPDGQGPIIEIDERVHHGPIPFTAPAPFHQRWRPGFAVVESRLGDSLPAVSEHGIDLQSTTHLGLTGSLRGHLRVAAFDVAVEDELRLVNEGELLLDFQANRNLDRVSMRLRGGALHLADADGYGVHLQSPWLDVSQRRGPSDIWVGGSELRLAAIEMRLPGEGPNTMRGLMWATDTRESNDLLTQSHEIQIDALQADEFEAGPLLMDIDLFNLHPESLSRLQVASSELRLDDPESIDQDIGALMEPILDLITHEPGLRLQQLQLSLPGGMIEADGQAKARPMDRAQLEGFLAEAAWFRMMDGELQLSTSRELARRALAMWTLGGPLDEEADEASLRLMDSQLDAAIAQDMLLETDDGLAIHIELADGVLFINEREILRF</sequence>
<protein>
    <submittedName>
        <fullName evidence="1">DUF945 family protein</fullName>
    </submittedName>
</protein>
<accession>A0AAP6MMA3</accession>
<comment type="caution">
    <text evidence="1">The sequence shown here is derived from an EMBL/GenBank/DDBJ whole genome shotgun (WGS) entry which is preliminary data.</text>
</comment>
<evidence type="ECO:0000313" key="2">
    <source>
        <dbReference type="Proteomes" id="UP001302316"/>
    </source>
</evidence>
<gene>
    <name evidence="1" type="ORF">VCB98_04260</name>
</gene>
<dbReference type="Proteomes" id="UP001302316">
    <property type="component" value="Unassembled WGS sequence"/>
</dbReference>
<evidence type="ECO:0000313" key="1">
    <source>
        <dbReference type="EMBL" id="MEA5445031.1"/>
    </source>
</evidence>
<dbReference type="EMBL" id="JAYGII010000005">
    <property type="protein sequence ID" value="MEA5445031.1"/>
    <property type="molecule type" value="Genomic_DNA"/>
</dbReference>